<dbReference type="PROSITE" id="PS50893">
    <property type="entry name" value="ABC_TRANSPORTER_2"/>
    <property type="match status" value="2"/>
</dbReference>
<dbReference type="Gene3D" id="1.20.1560.10">
    <property type="entry name" value="ABC transporter type 1, transmembrane domain"/>
    <property type="match status" value="2"/>
</dbReference>
<evidence type="ECO:0000259" key="14">
    <source>
        <dbReference type="PROSITE" id="PS50929"/>
    </source>
</evidence>
<feature type="domain" description="ABC transmembrane type-1" evidence="14">
    <location>
        <begin position="276"/>
        <end position="553"/>
    </location>
</feature>
<dbReference type="Pfam" id="PF00664">
    <property type="entry name" value="ABC_membrane"/>
    <property type="match status" value="1"/>
</dbReference>
<reference evidence="15 16" key="1">
    <citation type="journal article" date="2016" name="Genome Announc.">
        <title>Genome Sequence of Madurella mycetomatis mm55, Isolated from a Human Mycetoma Case in Sudan.</title>
        <authorList>
            <person name="Smit S."/>
            <person name="Derks M.F."/>
            <person name="Bervoets S."/>
            <person name="Fahal A."/>
            <person name="van Leeuwen W."/>
            <person name="van Belkum A."/>
            <person name="van de Sande W.W."/>
        </authorList>
    </citation>
    <scope>NUCLEOTIDE SEQUENCE [LARGE SCALE GENOMIC DNA]</scope>
    <source>
        <strain evidence="16">mm55</strain>
    </source>
</reference>
<evidence type="ECO:0000313" key="15">
    <source>
        <dbReference type="EMBL" id="KXX80943.1"/>
    </source>
</evidence>
<feature type="transmembrane region" description="Helical" evidence="12">
    <location>
        <begin position="75"/>
        <end position="92"/>
    </location>
</feature>
<dbReference type="InterPro" id="IPR003593">
    <property type="entry name" value="AAA+_ATPase"/>
</dbReference>
<dbReference type="FunFam" id="1.20.1560.10:FF:000055">
    <property type="entry name" value="ABC multidrug transporter (Eurofung)"/>
    <property type="match status" value="1"/>
</dbReference>
<dbReference type="SUPFAM" id="SSF52540">
    <property type="entry name" value="P-loop containing nucleoside triphosphate hydrolases"/>
    <property type="match status" value="2"/>
</dbReference>
<gene>
    <name evidence="15" type="ORF">MMYC01_203912</name>
</gene>
<dbReference type="GO" id="GO:0016887">
    <property type="term" value="F:ATP hydrolysis activity"/>
    <property type="evidence" value="ECO:0007669"/>
    <property type="project" value="InterPro"/>
</dbReference>
<keyword evidence="8 12" id="KW-1133">Transmembrane helix</keyword>
<dbReference type="GO" id="GO:0005524">
    <property type="term" value="F:ATP binding"/>
    <property type="evidence" value="ECO:0007669"/>
    <property type="project" value="UniProtKB-KW"/>
</dbReference>
<dbReference type="FunFam" id="1.20.1560.10:FF:000066">
    <property type="entry name" value="ABC multidrug transporter (Eurofung)"/>
    <property type="match status" value="1"/>
</dbReference>
<evidence type="ECO:0000256" key="12">
    <source>
        <dbReference type="SAM" id="Phobius"/>
    </source>
</evidence>
<dbReference type="InterPro" id="IPR056227">
    <property type="entry name" value="TMD0_ABC"/>
</dbReference>
<dbReference type="PROSITE" id="PS00211">
    <property type="entry name" value="ABC_TRANSPORTER_1"/>
    <property type="match status" value="2"/>
</dbReference>
<dbReference type="InterPro" id="IPR017871">
    <property type="entry name" value="ABC_transporter-like_CS"/>
</dbReference>
<dbReference type="InterPro" id="IPR044746">
    <property type="entry name" value="ABCC_6TM_D1"/>
</dbReference>
<keyword evidence="6" id="KW-0547">Nucleotide-binding</keyword>
<dbReference type="CDD" id="cd03250">
    <property type="entry name" value="ABCC_MRP_domain1"/>
    <property type="match status" value="1"/>
</dbReference>
<feature type="transmembrane region" description="Helical" evidence="12">
    <location>
        <begin position="404"/>
        <end position="429"/>
    </location>
</feature>
<dbReference type="PANTHER" id="PTHR24223">
    <property type="entry name" value="ATP-BINDING CASSETTE SUB-FAMILY C"/>
    <property type="match status" value="1"/>
</dbReference>
<feature type="transmembrane region" description="Helical" evidence="12">
    <location>
        <begin position="931"/>
        <end position="953"/>
    </location>
</feature>
<dbReference type="OrthoDB" id="6500128at2759"/>
<dbReference type="FunFam" id="3.40.50.300:FF:000838">
    <property type="entry name" value="ABC multidrug transporter (Eurofung)"/>
    <property type="match status" value="1"/>
</dbReference>
<sequence length="1448" mass="159698">MAQPSGSLCARIDDSFGPHAGSCRGGFDFTLLFEEAILTLLPHALVLFVIPPRLWYLRKRAKKVAAGNHLATLKISAWLALAALQLATLILWANPSAVSTRASIAAAAIKTLTTISLCLLSYNEHGRVVRPSSLLNIFVFCTLLFDIAHARTLWLRSSDYLNSIIAYISAAAVAVKASVLVLETLNKRRLLRPEYQSYPPEAVKGIFDRFFFWWLNPLFVLGFRRVLDVDDLFVLDKHLGASYCQKRFLAGWSPGELFSAFFRHACIRLITIPPRACLTALTFCQPFLINRTIRLTQEPITNETTQNGYGLIGAYLLVYVGIAISMGQYQHRTYRTITMVRAGLISIIYRKTGTLKLGDVDPAASMTLMSADMERIVQGWQTMHEIWSNLIEVGVAIFLLEQQLGVACVVPVAVSIVSLLGSMVAMNFIMSRQAMWLEAIERRISATSAMLASMKGIKMSGLKDTLLASLQALRVDELRISKRFRRLLIWNMTFAYVTQVFAPVLTFAVFSVRARDTRDRTLDTARVFTSLSLFALLAEPLASLVMALATFLGAAGSFTRIQQFLGSAERVDTRKLDKSGSDAITVEGASFGWDPEKPAQLSDITLSIPWSKFTMIVGPVGCGKSTLLQALLGEIPTMEGSVRLGSNSVAFCAQSAWHINGTIRQSILSEAPFDEKWYDRVVHACALRRDFRELPMGDSSRIGSGGIALSGGQSQRIALARAIYARREIVILDDALSGLDTSTENHVFESLLGEKGILREMNATVVLVSSSVKRVPYSDHIICLGPDGKMAGQGSFAELNDAGGYITSLSLSEANKTQATNVSDEDFEQKISQEKDRPDMTVVYPKERGSEGSLSSSETLGIRDPEAEMSRQTGDVQIYMYYVKSVGWWASMVFVAAICGFVFCISFPNVWVQWWAAANEQEPNSRLEYWLSVYAALGCAAIVCLFVSCWQMIITMVPRTGERFHLSILKTVLSAPMSFFVNTDSGVTMNRFSQDLQLIDMELPIAALNTFTTLILCIAQMALIGVGSVYAAISFPIVIVILYLVQKIYLRTSRQLRLMDLETKAPLYSLFEESLSGLASIRAFAWQDTLRDKNHALLDRSQRPFYLLFAVQRWLTLVLDLLVAAVAVILVVLSVELRGTVSAGGVGLALLGVIQFSQNVKLLVTFWTMLETHIGSVARIRSFTETTMPEDQPEENHTPPPDWPSAGAIELKNLCATYGDNLVLKDISLSIKAGEKIGICGRTGSGKTSLIMTLFRLLDLQSGSILVDGVDISTLPRQEVRRRIVGVPQQTFLLKGSVRLNADPTGESSDEAIIDALECVQLIDLVEKNGGLDAEIEALNLSSGQKQLFSLARAMLRPSTVLVLDEATSSIDVKTEETIQRLIRKRFANHTIIAVAHRLDTIMDFDKVAVLDAGRLVEFDSPYALLDVPGSAFSRLYNASLDNESDEL</sequence>
<dbReference type="InterPro" id="IPR011527">
    <property type="entry name" value="ABC1_TM_dom"/>
</dbReference>
<feature type="transmembrane region" description="Helical" evidence="12">
    <location>
        <begin position="886"/>
        <end position="911"/>
    </location>
</feature>
<evidence type="ECO:0000256" key="3">
    <source>
        <dbReference type="ARBA" id="ARBA00022448"/>
    </source>
</evidence>
<evidence type="ECO:0000256" key="9">
    <source>
        <dbReference type="ARBA" id="ARBA00023136"/>
    </source>
</evidence>
<dbReference type="Gene3D" id="3.40.50.300">
    <property type="entry name" value="P-loop containing nucleotide triphosphate hydrolases"/>
    <property type="match status" value="2"/>
</dbReference>
<evidence type="ECO:0000256" key="7">
    <source>
        <dbReference type="ARBA" id="ARBA00022840"/>
    </source>
</evidence>
<evidence type="ECO:0000313" key="16">
    <source>
        <dbReference type="Proteomes" id="UP000078237"/>
    </source>
</evidence>
<dbReference type="FunFam" id="3.40.50.300:FF:001854">
    <property type="entry name" value="ABC multidrug transporter (Eurofung)"/>
    <property type="match status" value="1"/>
</dbReference>
<dbReference type="EMBL" id="LCTW02000046">
    <property type="protein sequence ID" value="KXX80943.1"/>
    <property type="molecule type" value="Genomic_DNA"/>
</dbReference>
<feature type="domain" description="ABC transporter" evidence="13">
    <location>
        <begin position="584"/>
        <end position="812"/>
    </location>
</feature>
<comment type="subcellular location">
    <subcellularLocation>
        <location evidence="1">Cell membrane</location>
        <topology evidence="1">Multi-pass membrane protein</topology>
    </subcellularLocation>
</comment>
<feature type="domain" description="ABC transmembrane type-1" evidence="14">
    <location>
        <begin position="893"/>
        <end position="1172"/>
    </location>
</feature>
<dbReference type="CDD" id="cd18579">
    <property type="entry name" value="ABC_6TM_ABCC_D1"/>
    <property type="match status" value="1"/>
</dbReference>
<evidence type="ECO:0000259" key="13">
    <source>
        <dbReference type="PROSITE" id="PS50893"/>
    </source>
</evidence>
<dbReference type="InterPro" id="IPR003439">
    <property type="entry name" value="ABC_transporter-like_ATP-bd"/>
</dbReference>
<dbReference type="Pfam" id="PF24357">
    <property type="entry name" value="TMD0_ABC"/>
    <property type="match status" value="1"/>
</dbReference>
<feature type="transmembrane region" description="Helical" evidence="12">
    <location>
        <begin position="531"/>
        <end position="555"/>
    </location>
</feature>
<dbReference type="AlphaFoldDB" id="A0A175WBE5"/>
<protein>
    <submittedName>
        <fullName evidence="15">Multidrug resistance-associated protein 1</fullName>
    </submittedName>
</protein>
<organism evidence="15 16">
    <name type="scientific">Madurella mycetomatis</name>
    <dbReference type="NCBI Taxonomy" id="100816"/>
    <lineage>
        <taxon>Eukaryota</taxon>
        <taxon>Fungi</taxon>
        <taxon>Dikarya</taxon>
        <taxon>Ascomycota</taxon>
        <taxon>Pezizomycotina</taxon>
        <taxon>Sordariomycetes</taxon>
        <taxon>Sordariomycetidae</taxon>
        <taxon>Sordariales</taxon>
        <taxon>Sordariales incertae sedis</taxon>
        <taxon>Madurella</taxon>
    </lineage>
</organism>
<feature type="transmembrane region" description="Helical" evidence="12">
    <location>
        <begin position="104"/>
        <end position="122"/>
    </location>
</feature>
<dbReference type="STRING" id="100816.A0A175WBE5"/>
<dbReference type="InterPro" id="IPR027417">
    <property type="entry name" value="P-loop_NTPase"/>
</dbReference>
<feature type="transmembrane region" description="Helical" evidence="12">
    <location>
        <begin position="1029"/>
        <end position="1050"/>
    </location>
</feature>
<proteinExistence type="inferred from homology"/>
<dbReference type="Proteomes" id="UP000078237">
    <property type="component" value="Unassembled WGS sequence"/>
</dbReference>
<keyword evidence="5 12" id="KW-0812">Transmembrane</keyword>
<keyword evidence="7" id="KW-0067">ATP-binding</keyword>
<evidence type="ECO:0000256" key="8">
    <source>
        <dbReference type="ARBA" id="ARBA00022989"/>
    </source>
</evidence>
<feature type="transmembrane region" description="Helical" evidence="12">
    <location>
        <begin position="1105"/>
        <end position="1133"/>
    </location>
</feature>
<evidence type="ECO:0000256" key="2">
    <source>
        <dbReference type="ARBA" id="ARBA00009726"/>
    </source>
</evidence>
<feature type="transmembrane region" description="Helical" evidence="12">
    <location>
        <begin position="36"/>
        <end position="55"/>
    </location>
</feature>
<feature type="domain" description="ABC transporter" evidence="13">
    <location>
        <begin position="1209"/>
        <end position="1438"/>
    </location>
</feature>
<dbReference type="CDD" id="cd18580">
    <property type="entry name" value="ABC_6TM_ABCC_D2"/>
    <property type="match status" value="1"/>
</dbReference>
<comment type="caution">
    <text evidence="15">The sequence shown here is derived from an EMBL/GenBank/DDBJ whole genome shotgun (WGS) entry which is preliminary data.</text>
</comment>
<dbReference type="InterPro" id="IPR050173">
    <property type="entry name" value="ABC_transporter_C-like"/>
</dbReference>
<evidence type="ECO:0000256" key="4">
    <source>
        <dbReference type="ARBA" id="ARBA00022475"/>
    </source>
</evidence>
<feature type="transmembrane region" description="Helical" evidence="12">
    <location>
        <begin position="488"/>
        <end position="511"/>
    </location>
</feature>
<keyword evidence="3" id="KW-0813">Transport</keyword>
<dbReference type="VEuPathDB" id="FungiDB:MMYC01_203912"/>
<dbReference type="InterPro" id="IPR036640">
    <property type="entry name" value="ABC1_TM_sf"/>
</dbReference>
<evidence type="ECO:0000256" key="1">
    <source>
        <dbReference type="ARBA" id="ARBA00004651"/>
    </source>
</evidence>
<evidence type="ECO:0000256" key="11">
    <source>
        <dbReference type="ARBA" id="ARBA00059074"/>
    </source>
</evidence>
<dbReference type="CDD" id="cd03244">
    <property type="entry name" value="ABCC_MRP_domain2"/>
    <property type="match status" value="1"/>
</dbReference>
<feature type="transmembrane region" description="Helical" evidence="12">
    <location>
        <begin position="1003"/>
        <end position="1023"/>
    </location>
</feature>
<feature type="transmembrane region" description="Helical" evidence="12">
    <location>
        <begin position="134"/>
        <end position="154"/>
    </location>
</feature>
<evidence type="ECO:0000256" key="5">
    <source>
        <dbReference type="ARBA" id="ARBA00022692"/>
    </source>
</evidence>
<comment type="function">
    <text evidence="11">ABC-type transporter; part of the gene cluster that mediates the biosynthesis of the phomopsins, a group of hexapeptide mycotoxins which infects lupins and causes lupinosis disease in livestock.</text>
</comment>
<dbReference type="GO" id="GO:0140359">
    <property type="term" value="F:ABC-type transporter activity"/>
    <property type="evidence" value="ECO:0007669"/>
    <property type="project" value="InterPro"/>
</dbReference>
<name>A0A175WBE5_9PEZI</name>
<keyword evidence="9 12" id="KW-0472">Membrane</keyword>
<accession>A0A175WBE5</accession>
<keyword evidence="4" id="KW-1003">Cell membrane</keyword>
<dbReference type="Pfam" id="PF00005">
    <property type="entry name" value="ABC_tran"/>
    <property type="match status" value="2"/>
</dbReference>
<evidence type="ECO:0000256" key="6">
    <source>
        <dbReference type="ARBA" id="ARBA00022741"/>
    </source>
</evidence>
<keyword evidence="16" id="KW-1185">Reference proteome</keyword>
<dbReference type="PROSITE" id="PS50929">
    <property type="entry name" value="ABC_TM1F"/>
    <property type="match status" value="2"/>
</dbReference>
<dbReference type="GO" id="GO:0005886">
    <property type="term" value="C:plasma membrane"/>
    <property type="evidence" value="ECO:0007669"/>
    <property type="project" value="UniProtKB-SubCell"/>
</dbReference>
<evidence type="ECO:0000256" key="10">
    <source>
        <dbReference type="ARBA" id="ARBA00023180"/>
    </source>
</evidence>
<feature type="transmembrane region" description="Helical" evidence="12">
    <location>
        <begin position="160"/>
        <end position="182"/>
    </location>
</feature>
<dbReference type="InterPro" id="IPR044726">
    <property type="entry name" value="ABCC_6TM_D2"/>
</dbReference>
<keyword evidence="10" id="KW-0325">Glycoprotein</keyword>
<dbReference type="SUPFAM" id="SSF90123">
    <property type="entry name" value="ABC transporter transmembrane region"/>
    <property type="match status" value="2"/>
</dbReference>
<dbReference type="PANTHER" id="PTHR24223:SF269">
    <property type="entry name" value="ABC MULTIDRUG TRANSPORTER (EUROFUNG)-RELATED"/>
    <property type="match status" value="1"/>
</dbReference>
<feature type="transmembrane region" description="Helical" evidence="12">
    <location>
        <begin position="309"/>
        <end position="329"/>
    </location>
</feature>
<dbReference type="SMART" id="SM00382">
    <property type="entry name" value="AAA"/>
    <property type="match status" value="2"/>
</dbReference>
<comment type="similarity">
    <text evidence="2">Belongs to the ABC transporter superfamily. ABCC family. Conjugate transporter (TC 3.A.1.208) subfamily.</text>
</comment>